<comment type="caution">
    <text evidence="9">The sequence shown here is derived from an EMBL/GenBank/DDBJ whole genome shotgun (WGS) entry which is preliminary data.</text>
</comment>
<keyword evidence="6 7" id="KW-0472">Membrane</keyword>
<dbReference type="EMBL" id="JACIDS010000002">
    <property type="protein sequence ID" value="MBB3930085.1"/>
    <property type="molecule type" value="Genomic_DNA"/>
</dbReference>
<keyword evidence="3" id="KW-1003">Cell membrane</keyword>
<sequence length="277" mass="29080">MSSITVPDLAADAAGGSEPGTGPAGIPWGLVLPPVLFVVALVALWAVLSAAGLIPRYILPAPGAVLNEFTRNYAVLARHAAYTSGEAVAGFIIGNAAAVLMAIVFSYSGLLKAAFYPFALISRAIPIVAFTPLLVIVLGRGLPPVIAVVAIAVYFPAFLNMMRGLASADVDYHEMLHTLSASRWQRLKMVDLPASMPYLFAALKVSASVAFICAIVAEWIGANVGLGYLVVISGQYFKLPTLWAAIIVAAVLTLLLLALVVLAERALRRWTAAPGEI</sequence>
<accession>A0A840ANI0</accession>
<evidence type="ECO:0000313" key="10">
    <source>
        <dbReference type="Proteomes" id="UP000553963"/>
    </source>
</evidence>
<evidence type="ECO:0000256" key="2">
    <source>
        <dbReference type="ARBA" id="ARBA00022448"/>
    </source>
</evidence>
<feature type="transmembrane region" description="Helical" evidence="7">
    <location>
        <begin position="242"/>
        <end position="263"/>
    </location>
</feature>
<feature type="transmembrane region" description="Helical" evidence="7">
    <location>
        <begin position="87"/>
        <end position="107"/>
    </location>
</feature>
<comment type="subcellular location">
    <subcellularLocation>
        <location evidence="1 7">Cell membrane</location>
        <topology evidence="1 7">Multi-pass membrane protein</topology>
    </subcellularLocation>
</comment>
<dbReference type="PANTHER" id="PTHR30151:SF20">
    <property type="entry name" value="ABC TRANSPORTER PERMEASE PROTEIN HI_0355-RELATED"/>
    <property type="match status" value="1"/>
</dbReference>
<dbReference type="CDD" id="cd06261">
    <property type="entry name" value="TM_PBP2"/>
    <property type="match status" value="1"/>
</dbReference>
<dbReference type="InterPro" id="IPR035906">
    <property type="entry name" value="MetI-like_sf"/>
</dbReference>
<name>A0A840ANI0_9HYPH</name>
<evidence type="ECO:0000256" key="5">
    <source>
        <dbReference type="ARBA" id="ARBA00022989"/>
    </source>
</evidence>
<dbReference type="Gene3D" id="1.10.3720.10">
    <property type="entry name" value="MetI-like"/>
    <property type="match status" value="1"/>
</dbReference>
<keyword evidence="5 7" id="KW-1133">Transmembrane helix</keyword>
<evidence type="ECO:0000256" key="4">
    <source>
        <dbReference type="ARBA" id="ARBA00022692"/>
    </source>
</evidence>
<keyword evidence="4 7" id="KW-0812">Transmembrane</keyword>
<proteinExistence type="inferred from homology"/>
<dbReference type="AlphaFoldDB" id="A0A840ANI0"/>
<protein>
    <submittedName>
        <fullName evidence="9">NitT/TauT family transport system permease protein</fullName>
    </submittedName>
</protein>
<evidence type="ECO:0000259" key="8">
    <source>
        <dbReference type="PROSITE" id="PS50928"/>
    </source>
</evidence>
<evidence type="ECO:0000256" key="7">
    <source>
        <dbReference type="RuleBase" id="RU363032"/>
    </source>
</evidence>
<dbReference type="Proteomes" id="UP000553963">
    <property type="component" value="Unassembled WGS sequence"/>
</dbReference>
<evidence type="ECO:0000256" key="1">
    <source>
        <dbReference type="ARBA" id="ARBA00004651"/>
    </source>
</evidence>
<dbReference type="PROSITE" id="PS50928">
    <property type="entry name" value="ABC_TM1"/>
    <property type="match status" value="1"/>
</dbReference>
<dbReference type="InterPro" id="IPR000515">
    <property type="entry name" value="MetI-like"/>
</dbReference>
<feature type="transmembrane region" description="Helical" evidence="7">
    <location>
        <begin position="198"/>
        <end position="222"/>
    </location>
</feature>
<feature type="domain" description="ABC transmembrane type-1" evidence="8">
    <location>
        <begin position="76"/>
        <end position="263"/>
    </location>
</feature>
<comment type="similarity">
    <text evidence="7">Belongs to the binding-protein-dependent transport system permease family.</text>
</comment>
<dbReference type="RefSeq" id="WP_183397778.1">
    <property type="nucleotide sequence ID" value="NZ_JACIDS010000002.1"/>
</dbReference>
<evidence type="ECO:0000256" key="3">
    <source>
        <dbReference type="ARBA" id="ARBA00022475"/>
    </source>
</evidence>
<keyword evidence="10" id="KW-1185">Reference proteome</keyword>
<feature type="transmembrane region" description="Helical" evidence="7">
    <location>
        <begin position="141"/>
        <end position="159"/>
    </location>
</feature>
<dbReference type="Pfam" id="PF00528">
    <property type="entry name" value="BPD_transp_1"/>
    <property type="match status" value="1"/>
</dbReference>
<evidence type="ECO:0000256" key="6">
    <source>
        <dbReference type="ARBA" id="ARBA00023136"/>
    </source>
</evidence>
<feature type="transmembrane region" description="Helical" evidence="7">
    <location>
        <begin position="114"/>
        <end position="135"/>
    </location>
</feature>
<dbReference type="GO" id="GO:0005886">
    <property type="term" value="C:plasma membrane"/>
    <property type="evidence" value="ECO:0007669"/>
    <property type="project" value="UniProtKB-SubCell"/>
</dbReference>
<dbReference type="SUPFAM" id="SSF161098">
    <property type="entry name" value="MetI-like"/>
    <property type="match status" value="1"/>
</dbReference>
<dbReference type="GO" id="GO:0055085">
    <property type="term" value="P:transmembrane transport"/>
    <property type="evidence" value="ECO:0007669"/>
    <property type="project" value="InterPro"/>
</dbReference>
<feature type="transmembrane region" description="Helical" evidence="7">
    <location>
        <begin position="35"/>
        <end position="58"/>
    </location>
</feature>
<evidence type="ECO:0000313" key="9">
    <source>
        <dbReference type="EMBL" id="MBB3930085.1"/>
    </source>
</evidence>
<reference evidence="9 10" key="1">
    <citation type="submission" date="2020-08" db="EMBL/GenBank/DDBJ databases">
        <title>Genomic Encyclopedia of Type Strains, Phase IV (KMG-IV): sequencing the most valuable type-strain genomes for metagenomic binning, comparative biology and taxonomic classification.</title>
        <authorList>
            <person name="Goeker M."/>
        </authorList>
    </citation>
    <scope>NUCLEOTIDE SEQUENCE [LARGE SCALE GENOMIC DNA]</scope>
    <source>
        <strain evidence="9 10">DSM 25966</strain>
    </source>
</reference>
<dbReference type="PANTHER" id="PTHR30151">
    <property type="entry name" value="ALKANE SULFONATE ABC TRANSPORTER-RELATED, MEMBRANE SUBUNIT"/>
    <property type="match status" value="1"/>
</dbReference>
<gene>
    <name evidence="9" type="ORF">GGR25_001124</name>
</gene>
<keyword evidence="2 7" id="KW-0813">Transport</keyword>
<organism evidence="9 10">
    <name type="scientific">Kaistia hirudinis</name>
    <dbReference type="NCBI Taxonomy" id="1293440"/>
    <lineage>
        <taxon>Bacteria</taxon>
        <taxon>Pseudomonadati</taxon>
        <taxon>Pseudomonadota</taxon>
        <taxon>Alphaproteobacteria</taxon>
        <taxon>Hyphomicrobiales</taxon>
        <taxon>Kaistiaceae</taxon>
        <taxon>Kaistia</taxon>
    </lineage>
</organism>